<feature type="region of interest" description="Disordered" evidence="1">
    <location>
        <begin position="27"/>
        <end position="83"/>
    </location>
</feature>
<proteinExistence type="predicted"/>
<dbReference type="OrthoDB" id="3800422at2759"/>
<dbReference type="AlphaFoldDB" id="M2V8N4"/>
<evidence type="ECO:0000313" key="2">
    <source>
        <dbReference type="EMBL" id="EMD96108.1"/>
    </source>
</evidence>
<feature type="compositionally biased region" description="Basic residues" evidence="1">
    <location>
        <begin position="55"/>
        <end position="67"/>
    </location>
</feature>
<sequence length="114" mass="13297">MRKRAPRTCPQNPSQDGVCGCHEFWERSKQPSSNTEVTADATGGGEKTIAEQERKKKRRKRGGRKQRRKEEKKRMEEGKGEEAMQVLVDYELPYDNERLDWDTDEVRRMVGEIA</sequence>
<keyword evidence="3" id="KW-1185">Reference proteome</keyword>
<gene>
    <name evidence="2" type="ORF">COCHEDRAFT_1089107</name>
</gene>
<protein>
    <submittedName>
        <fullName evidence="2">Uncharacterized protein</fullName>
    </submittedName>
</protein>
<reference evidence="2 3" key="1">
    <citation type="journal article" date="2012" name="PLoS Pathog.">
        <title>Diverse lifestyles and strategies of plant pathogenesis encoded in the genomes of eighteen Dothideomycetes fungi.</title>
        <authorList>
            <person name="Ohm R.A."/>
            <person name="Feau N."/>
            <person name="Henrissat B."/>
            <person name="Schoch C.L."/>
            <person name="Horwitz B.A."/>
            <person name="Barry K.W."/>
            <person name="Condon B.J."/>
            <person name="Copeland A.C."/>
            <person name="Dhillon B."/>
            <person name="Glaser F."/>
            <person name="Hesse C.N."/>
            <person name="Kosti I."/>
            <person name="LaButti K."/>
            <person name="Lindquist E.A."/>
            <person name="Lucas S."/>
            <person name="Salamov A.A."/>
            <person name="Bradshaw R.E."/>
            <person name="Ciuffetti L."/>
            <person name="Hamelin R.C."/>
            <person name="Kema G.H.J."/>
            <person name="Lawrence C."/>
            <person name="Scott J.A."/>
            <person name="Spatafora J.W."/>
            <person name="Turgeon B.G."/>
            <person name="de Wit P.J.G.M."/>
            <person name="Zhong S."/>
            <person name="Goodwin S.B."/>
            <person name="Grigoriev I.V."/>
        </authorList>
    </citation>
    <scope>NUCLEOTIDE SEQUENCE [LARGE SCALE GENOMIC DNA]</scope>
    <source>
        <strain evidence="3">C5 / ATCC 48332 / race O</strain>
    </source>
</reference>
<dbReference type="Proteomes" id="UP000016936">
    <property type="component" value="Unassembled WGS sequence"/>
</dbReference>
<dbReference type="OMA" id="APRTCPQ"/>
<name>M2V8N4_COCH5</name>
<feature type="compositionally biased region" description="Basic and acidic residues" evidence="1">
    <location>
        <begin position="68"/>
        <end position="82"/>
    </location>
</feature>
<reference evidence="3" key="2">
    <citation type="journal article" date="2013" name="PLoS Genet.">
        <title>Comparative genome structure, secondary metabolite, and effector coding capacity across Cochliobolus pathogens.</title>
        <authorList>
            <person name="Condon B.J."/>
            <person name="Leng Y."/>
            <person name="Wu D."/>
            <person name="Bushley K.E."/>
            <person name="Ohm R.A."/>
            <person name="Otillar R."/>
            <person name="Martin J."/>
            <person name="Schackwitz W."/>
            <person name="Grimwood J."/>
            <person name="MohdZainudin N."/>
            <person name="Xue C."/>
            <person name="Wang R."/>
            <person name="Manning V.A."/>
            <person name="Dhillon B."/>
            <person name="Tu Z.J."/>
            <person name="Steffenson B.J."/>
            <person name="Salamov A."/>
            <person name="Sun H."/>
            <person name="Lowry S."/>
            <person name="LaButti K."/>
            <person name="Han J."/>
            <person name="Copeland A."/>
            <person name="Lindquist E."/>
            <person name="Barry K."/>
            <person name="Schmutz J."/>
            <person name="Baker S.E."/>
            <person name="Ciuffetti L.M."/>
            <person name="Grigoriev I.V."/>
            <person name="Zhong S."/>
            <person name="Turgeon B.G."/>
        </authorList>
    </citation>
    <scope>NUCLEOTIDE SEQUENCE [LARGE SCALE GENOMIC DNA]</scope>
    <source>
        <strain evidence="3">C5 / ATCC 48332 / race O</strain>
    </source>
</reference>
<organism evidence="2 3">
    <name type="scientific">Cochliobolus heterostrophus (strain C5 / ATCC 48332 / race O)</name>
    <name type="common">Southern corn leaf blight fungus</name>
    <name type="synonym">Bipolaris maydis</name>
    <dbReference type="NCBI Taxonomy" id="701091"/>
    <lineage>
        <taxon>Eukaryota</taxon>
        <taxon>Fungi</taxon>
        <taxon>Dikarya</taxon>
        <taxon>Ascomycota</taxon>
        <taxon>Pezizomycotina</taxon>
        <taxon>Dothideomycetes</taxon>
        <taxon>Pleosporomycetidae</taxon>
        <taxon>Pleosporales</taxon>
        <taxon>Pleosporineae</taxon>
        <taxon>Pleosporaceae</taxon>
        <taxon>Bipolaris</taxon>
    </lineage>
</organism>
<accession>M2V8N4</accession>
<evidence type="ECO:0000256" key="1">
    <source>
        <dbReference type="SAM" id="MobiDB-lite"/>
    </source>
</evidence>
<dbReference type="HOGENOM" id="CLU_1856327_0_0_1"/>
<dbReference type="EMBL" id="KB445570">
    <property type="protein sequence ID" value="EMD96108.1"/>
    <property type="molecule type" value="Genomic_DNA"/>
</dbReference>
<evidence type="ECO:0000313" key="3">
    <source>
        <dbReference type="Proteomes" id="UP000016936"/>
    </source>
</evidence>